<comment type="cofactor">
    <cofactor evidence="7">
        <name>Zn(2+)</name>
        <dbReference type="ChEBI" id="CHEBI:29105"/>
    </cofactor>
    <text evidence="7">Binds 1 zinc ion.</text>
</comment>
<dbReference type="Proteomes" id="UP000245911">
    <property type="component" value="Unassembled WGS sequence"/>
</dbReference>
<comment type="function">
    <text evidence="7">Single strand-specific metallo-endoribonuclease involved in late-stage 70S ribosome quality control and in maturation of the 3' terminus of the 16S rRNA.</text>
</comment>
<reference evidence="8 9" key="1">
    <citation type="submission" date="2018-04" db="EMBL/GenBank/DDBJ databases">
        <title>Pararhodobacter oceanense sp. nov., isolated from marine intertidal sediment.</title>
        <authorList>
            <person name="Wang X.-L."/>
            <person name="Du Z.-J."/>
        </authorList>
    </citation>
    <scope>NUCLEOTIDE SEQUENCE [LARGE SCALE GENOMIC DNA]</scope>
    <source>
        <strain evidence="8 9">AM505</strain>
    </source>
</reference>
<dbReference type="InterPro" id="IPR020549">
    <property type="entry name" value="YbeY_CS"/>
</dbReference>
<sequence length="177" mass="19134">MPIEIDITDDRWLGLGAGGAGGIEQLVARGCDATLRHLGYAPEGLEISVLACDDARIRDLNTRFRGKDAPTNVLSWPTWDLSAETAGDAPEPPELGSAEMPEELGDMALAYETCAREAEEQGKSPKDHVTHLVVHSTLHLLGYDHETDADAELMEGLERLILAQLGIDDPYAADHHA</sequence>
<accession>A0A2T8HWS5</accession>
<evidence type="ECO:0000313" key="8">
    <source>
        <dbReference type="EMBL" id="PVH29886.1"/>
    </source>
</evidence>
<evidence type="ECO:0000256" key="4">
    <source>
        <dbReference type="ARBA" id="ARBA00022759"/>
    </source>
</evidence>
<comment type="caution">
    <text evidence="8">The sequence shown here is derived from an EMBL/GenBank/DDBJ whole genome shotgun (WGS) entry which is preliminary data.</text>
</comment>
<keyword evidence="5 7" id="KW-0378">Hydrolase</keyword>
<name>A0A2T8HWS5_9RHOB</name>
<gene>
    <name evidence="7 8" type="primary">ybeY</name>
    <name evidence="8" type="ORF">DDE20_07260</name>
</gene>
<dbReference type="GO" id="GO:0006364">
    <property type="term" value="P:rRNA processing"/>
    <property type="evidence" value="ECO:0007669"/>
    <property type="project" value="UniProtKB-UniRule"/>
</dbReference>
<keyword evidence="4 7" id="KW-0255">Endonuclease</keyword>
<feature type="binding site" evidence="7">
    <location>
        <position position="139"/>
    </location>
    <ligand>
        <name>Zn(2+)</name>
        <dbReference type="ChEBI" id="CHEBI:29105"/>
        <note>catalytic</note>
    </ligand>
</feature>
<keyword evidence="2 7" id="KW-0540">Nuclease</keyword>
<dbReference type="EC" id="3.1.-.-" evidence="7"/>
<feature type="binding site" evidence="7">
    <location>
        <position position="145"/>
    </location>
    <ligand>
        <name>Zn(2+)</name>
        <dbReference type="ChEBI" id="CHEBI:29105"/>
        <note>catalytic</note>
    </ligand>
</feature>
<organism evidence="8 9">
    <name type="scientific">Pararhodobacter oceanensis</name>
    <dbReference type="NCBI Taxonomy" id="2172121"/>
    <lineage>
        <taxon>Bacteria</taxon>
        <taxon>Pseudomonadati</taxon>
        <taxon>Pseudomonadota</taxon>
        <taxon>Alphaproteobacteria</taxon>
        <taxon>Rhodobacterales</taxon>
        <taxon>Paracoccaceae</taxon>
        <taxon>Pararhodobacter</taxon>
    </lineage>
</organism>
<dbReference type="PANTHER" id="PTHR46986">
    <property type="entry name" value="ENDORIBONUCLEASE YBEY, CHLOROPLASTIC"/>
    <property type="match status" value="1"/>
</dbReference>
<protein>
    <recommendedName>
        <fullName evidence="7">Endoribonuclease YbeY</fullName>
        <ecNumber evidence="7">3.1.-.-</ecNumber>
    </recommendedName>
</protein>
<keyword evidence="7" id="KW-0698">rRNA processing</keyword>
<dbReference type="GO" id="GO:0008270">
    <property type="term" value="F:zinc ion binding"/>
    <property type="evidence" value="ECO:0007669"/>
    <property type="project" value="UniProtKB-UniRule"/>
</dbReference>
<dbReference type="EMBL" id="QDKM01000002">
    <property type="protein sequence ID" value="PVH29886.1"/>
    <property type="molecule type" value="Genomic_DNA"/>
</dbReference>
<dbReference type="InterPro" id="IPR002036">
    <property type="entry name" value="YbeY"/>
</dbReference>
<dbReference type="Pfam" id="PF02130">
    <property type="entry name" value="YbeY"/>
    <property type="match status" value="1"/>
</dbReference>
<dbReference type="GO" id="GO:0005737">
    <property type="term" value="C:cytoplasm"/>
    <property type="evidence" value="ECO:0007669"/>
    <property type="project" value="UniProtKB-SubCell"/>
</dbReference>
<dbReference type="PANTHER" id="PTHR46986:SF1">
    <property type="entry name" value="ENDORIBONUCLEASE YBEY, CHLOROPLASTIC"/>
    <property type="match status" value="1"/>
</dbReference>
<dbReference type="OrthoDB" id="9807740at2"/>
<dbReference type="RefSeq" id="WP_116557777.1">
    <property type="nucleotide sequence ID" value="NZ_QDKM01000002.1"/>
</dbReference>
<comment type="similarity">
    <text evidence="1 7">Belongs to the endoribonuclease YbeY family.</text>
</comment>
<dbReference type="GO" id="GO:0004521">
    <property type="term" value="F:RNA endonuclease activity"/>
    <property type="evidence" value="ECO:0007669"/>
    <property type="project" value="UniProtKB-UniRule"/>
</dbReference>
<dbReference type="HAMAP" id="MF_00009">
    <property type="entry name" value="Endoribonucl_YbeY"/>
    <property type="match status" value="1"/>
</dbReference>
<dbReference type="GO" id="GO:0004222">
    <property type="term" value="F:metalloendopeptidase activity"/>
    <property type="evidence" value="ECO:0007669"/>
    <property type="project" value="InterPro"/>
</dbReference>
<dbReference type="AlphaFoldDB" id="A0A2T8HWS5"/>
<dbReference type="Gene3D" id="3.40.390.30">
    <property type="entry name" value="Metalloproteases ('zincins'), catalytic domain"/>
    <property type="match status" value="1"/>
</dbReference>
<evidence type="ECO:0000313" key="9">
    <source>
        <dbReference type="Proteomes" id="UP000245911"/>
    </source>
</evidence>
<keyword evidence="6 7" id="KW-0862">Zinc</keyword>
<keyword evidence="9" id="KW-1185">Reference proteome</keyword>
<comment type="subcellular location">
    <subcellularLocation>
        <location evidence="7">Cytoplasm</location>
    </subcellularLocation>
</comment>
<evidence type="ECO:0000256" key="3">
    <source>
        <dbReference type="ARBA" id="ARBA00022723"/>
    </source>
</evidence>
<keyword evidence="7" id="KW-0690">Ribosome biogenesis</keyword>
<keyword evidence="7" id="KW-0963">Cytoplasm</keyword>
<evidence type="ECO:0000256" key="6">
    <source>
        <dbReference type="ARBA" id="ARBA00022833"/>
    </source>
</evidence>
<proteinExistence type="inferred from homology"/>
<dbReference type="SUPFAM" id="SSF55486">
    <property type="entry name" value="Metalloproteases ('zincins'), catalytic domain"/>
    <property type="match status" value="1"/>
</dbReference>
<dbReference type="NCBIfam" id="TIGR00043">
    <property type="entry name" value="rRNA maturation RNase YbeY"/>
    <property type="match status" value="1"/>
</dbReference>
<dbReference type="InterPro" id="IPR023091">
    <property type="entry name" value="MetalPrtase_cat_dom_sf_prd"/>
</dbReference>
<dbReference type="PROSITE" id="PS01306">
    <property type="entry name" value="UPF0054"/>
    <property type="match status" value="1"/>
</dbReference>
<evidence type="ECO:0000256" key="1">
    <source>
        <dbReference type="ARBA" id="ARBA00010875"/>
    </source>
</evidence>
<feature type="binding site" evidence="7">
    <location>
        <position position="135"/>
    </location>
    <ligand>
        <name>Zn(2+)</name>
        <dbReference type="ChEBI" id="CHEBI:29105"/>
        <note>catalytic</note>
    </ligand>
</feature>
<evidence type="ECO:0000256" key="5">
    <source>
        <dbReference type="ARBA" id="ARBA00022801"/>
    </source>
</evidence>
<evidence type="ECO:0000256" key="2">
    <source>
        <dbReference type="ARBA" id="ARBA00022722"/>
    </source>
</evidence>
<keyword evidence="3 7" id="KW-0479">Metal-binding</keyword>
<evidence type="ECO:0000256" key="7">
    <source>
        <dbReference type="HAMAP-Rule" id="MF_00009"/>
    </source>
</evidence>